<evidence type="ECO:0000256" key="3">
    <source>
        <dbReference type="ARBA" id="ARBA00022989"/>
    </source>
</evidence>
<accession>E5AQC9</accession>
<dbReference type="KEGG" id="brh:RBRH_02889"/>
<proteinExistence type="inferred from homology"/>
<evidence type="ECO:0000313" key="8">
    <source>
        <dbReference type="Proteomes" id="UP000007437"/>
    </source>
</evidence>
<keyword evidence="2 5" id="KW-0812">Transmembrane</keyword>
<comment type="similarity">
    <text evidence="5">Belongs to the binding-protein-dependent transport system permease family.</text>
</comment>
<dbReference type="PANTHER" id="PTHR30325:SF0">
    <property type="entry name" value="INNER MEMBRANE ABC TRANSPORTER PERMEASE PROTEIN YEJE"/>
    <property type="match status" value="1"/>
</dbReference>
<evidence type="ECO:0000256" key="2">
    <source>
        <dbReference type="ARBA" id="ARBA00022692"/>
    </source>
</evidence>
<protein>
    <submittedName>
        <fullName evidence="7">Oligopeptide transport system permease protein oppC</fullName>
    </submittedName>
</protein>
<dbReference type="HOGENOM" id="CLU_028518_1_0_4"/>
<dbReference type="eggNOG" id="COG4239">
    <property type="taxonomic scope" value="Bacteria"/>
</dbReference>
<dbReference type="InterPro" id="IPR025966">
    <property type="entry name" value="OppC_N"/>
</dbReference>
<evidence type="ECO:0000313" key="7">
    <source>
        <dbReference type="EMBL" id="CBW74811.1"/>
    </source>
</evidence>
<dbReference type="PANTHER" id="PTHR30325">
    <property type="entry name" value="MEMBRANE COMPONENT OF ABC TRANSPORTER"/>
    <property type="match status" value="1"/>
</dbReference>
<feature type="domain" description="ABC transmembrane type-1" evidence="6">
    <location>
        <begin position="176"/>
        <end position="364"/>
    </location>
</feature>
<dbReference type="Pfam" id="PF00528">
    <property type="entry name" value="BPD_transp_1"/>
    <property type="match status" value="1"/>
</dbReference>
<dbReference type="CDD" id="cd06261">
    <property type="entry name" value="TM_PBP2"/>
    <property type="match status" value="1"/>
</dbReference>
<evidence type="ECO:0000259" key="6">
    <source>
        <dbReference type="PROSITE" id="PS50928"/>
    </source>
</evidence>
<dbReference type="STRING" id="882378.RBRH_02889"/>
<feature type="transmembrane region" description="Helical" evidence="5">
    <location>
        <begin position="241"/>
        <end position="258"/>
    </location>
</feature>
<keyword evidence="4 5" id="KW-0472">Membrane</keyword>
<name>E5AQC9_MYCRK</name>
<feature type="transmembrane region" description="Helical" evidence="5">
    <location>
        <begin position="172"/>
        <end position="197"/>
    </location>
</feature>
<reference evidence="7 8" key="1">
    <citation type="journal article" date="2011" name="J. Bacteriol.">
        <title>Complete genome sequence of Burkholderia rhizoxinica, an endosymbiont of Rhizopus microsporus.</title>
        <authorList>
            <person name="Lackner G."/>
            <person name="Moebius N."/>
            <person name="Partida-Martinez L."/>
            <person name="Hertweck C."/>
        </authorList>
    </citation>
    <scope>NUCLEOTIDE SEQUENCE [LARGE SCALE GENOMIC DNA]</scope>
    <source>
        <strain evidence="8">DSM 19002 / CIP 109453 / HKI 454</strain>
    </source>
</reference>
<dbReference type="Gene3D" id="1.10.3720.10">
    <property type="entry name" value="MetI-like"/>
    <property type="match status" value="1"/>
</dbReference>
<evidence type="ECO:0000256" key="1">
    <source>
        <dbReference type="ARBA" id="ARBA00004651"/>
    </source>
</evidence>
<dbReference type="Proteomes" id="UP000007437">
    <property type="component" value="Chromosome"/>
</dbReference>
<dbReference type="GO" id="GO:0042884">
    <property type="term" value="P:microcin transport"/>
    <property type="evidence" value="ECO:0007669"/>
    <property type="project" value="TreeGrafter"/>
</dbReference>
<keyword evidence="3 5" id="KW-1133">Transmembrane helix</keyword>
<feature type="transmembrane region" description="Helical" evidence="5">
    <location>
        <begin position="55"/>
        <end position="76"/>
    </location>
</feature>
<dbReference type="PROSITE" id="PS50928">
    <property type="entry name" value="ABC_TM1"/>
    <property type="match status" value="1"/>
</dbReference>
<dbReference type="Pfam" id="PF12911">
    <property type="entry name" value="OppC_N"/>
    <property type="match status" value="1"/>
</dbReference>
<sequence length="385" mass="42692">MTQGSNLTIWSVDVRLRAKSGHGAGPDAMVRGAVPALASPSPYQRLWRRFKRNRIGYWSWVVFVALYAFSLCGFFVSNDRPLIVRYQHALYFPLFQTYPETTFGGQFPTPTDYLDPYIRARFEQPGHFALYPLNHYSYDTLNYFSPVPNPAPPSRENWLGTDGQGRDVFARLLYGFAVSVSFGLALTAIGTLLGIVIGALQGYFGGRIDLAGQRLTEIWGSLPELYLLIIFASIFEPSLTLLLVLLSLFGWMGLAAYVRAEFLRNRTLDYVKAARAMGLSHWQIIRRHVMPNSMTPVITFLPFRMSASILALTSLDFLGLGVPSPTPSLGELLAQGKANLDAWWISMSTFGVLVLTLTLLTFMGDALRNALDARLADALGVAGGQ</sequence>
<comment type="subcellular location">
    <subcellularLocation>
        <location evidence="1 5">Cell membrane</location>
        <topology evidence="1 5">Multi-pass membrane protein</topology>
    </subcellularLocation>
</comment>
<keyword evidence="5" id="KW-0813">Transport</keyword>
<feature type="transmembrane region" description="Helical" evidence="5">
    <location>
        <begin position="218"/>
        <end position="235"/>
    </location>
</feature>
<evidence type="ECO:0000256" key="4">
    <source>
        <dbReference type="ARBA" id="ARBA00023136"/>
    </source>
</evidence>
<feature type="transmembrane region" description="Helical" evidence="5">
    <location>
        <begin position="297"/>
        <end position="322"/>
    </location>
</feature>
<dbReference type="GO" id="GO:0005886">
    <property type="term" value="C:plasma membrane"/>
    <property type="evidence" value="ECO:0007669"/>
    <property type="project" value="UniProtKB-SubCell"/>
</dbReference>
<gene>
    <name evidence="7" type="ordered locus">RBRH_02889</name>
</gene>
<dbReference type="AlphaFoldDB" id="E5AQC9"/>
<dbReference type="EMBL" id="FR687359">
    <property type="protein sequence ID" value="CBW74811.1"/>
    <property type="molecule type" value="Genomic_DNA"/>
</dbReference>
<dbReference type="SUPFAM" id="SSF161098">
    <property type="entry name" value="MetI-like"/>
    <property type="match status" value="1"/>
</dbReference>
<feature type="transmembrane region" description="Helical" evidence="5">
    <location>
        <begin position="342"/>
        <end position="364"/>
    </location>
</feature>
<dbReference type="GO" id="GO:0055085">
    <property type="term" value="P:transmembrane transport"/>
    <property type="evidence" value="ECO:0007669"/>
    <property type="project" value="InterPro"/>
</dbReference>
<organism evidence="7 8">
    <name type="scientific">Mycetohabitans rhizoxinica (strain DSM 19002 / CIP 109453 / HKI 454)</name>
    <name type="common">Paraburkholderia rhizoxinica</name>
    <dbReference type="NCBI Taxonomy" id="882378"/>
    <lineage>
        <taxon>Bacteria</taxon>
        <taxon>Pseudomonadati</taxon>
        <taxon>Pseudomonadota</taxon>
        <taxon>Betaproteobacteria</taxon>
        <taxon>Burkholderiales</taxon>
        <taxon>Burkholderiaceae</taxon>
        <taxon>Mycetohabitans</taxon>
    </lineage>
</organism>
<dbReference type="InterPro" id="IPR035906">
    <property type="entry name" value="MetI-like_sf"/>
</dbReference>
<evidence type="ECO:0000256" key="5">
    <source>
        <dbReference type="RuleBase" id="RU363032"/>
    </source>
</evidence>
<dbReference type="InterPro" id="IPR000515">
    <property type="entry name" value="MetI-like"/>
</dbReference>